<accession>A0A0F9NBX8</accession>
<dbReference type="AlphaFoldDB" id="A0A0F9NBX8"/>
<name>A0A0F9NBX8_9ZZZZ</name>
<proteinExistence type="predicted"/>
<reference evidence="1" key="1">
    <citation type="journal article" date="2015" name="Nature">
        <title>Complex archaea that bridge the gap between prokaryotes and eukaryotes.</title>
        <authorList>
            <person name="Spang A."/>
            <person name="Saw J.H."/>
            <person name="Jorgensen S.L."/>
            <person name="Zaremba-Niedzwiedzka K."/>
            <person name="Martijn J."/>
            <person name="Lind A.E."/>
            <person name="van Eijk R."/>
            <person name="Schleper C."/>
            <person name="Guy L."/>
            <person name="Ettema T.J."/>
        </authorList>
    </citation>
    <scope>NUCLEOTIDE SEQUENCE</scope>
</reference>
<gene>
    <name evidence="1" type="ORF">LCGC14_0970330</name>
</gene>
<protein>
    <submittedName>
        <fullName evidence="1">Uncharacterized protein</fullName>
    </submittedName>
</protein>
<comment type="caution">
    <text evidence="1">The sequence shown here is derived from an EMBL/GenBank/DDBJ whole genome shotgun (WGS) entry which is preliminary data.</text>
</comment>
<dbReference type="EMBL" id="LAZR01003565">
    <property type="protein sequence ID" value="KKN16995.1"/>
    <property type="molecule type" value="Genomic_DNA"/>
</dbReference>
<evidence type="ECO:0000313" key="1">
    <source>
        <dbReference type="EMBL" id="KKN16995.1"/>
    </source>
</evidence>
<organism evidence="1">
    <name type="scientific">marine sediment metagenome</name>
    <dbReference type="NCBI Taxonomy" id="412755"/>
    <lineage>
        <taxon>unclassified sequences</taxon>
        <taxon>metagenomes</taxon>
        <taxon>ecological metagenomes</taxon>
    </lineage>
</organism>
<sequence>MELKKRVLKTVKDEILNLQKLLDEYYNVIKLIKKAPIDNCIIIEKIISNIEKIIKKSNLNIEIKNELDSFAQLLYPKISEWKEKFKRNFGIELENLLKIIGFELKGNYPLLKTSLYSLEIDFDKSQVVMWYGPKQEKLEFCDLNTETIIQEIKKHNENITKRDFIDDQFLSVLKKAYNISVYQMGKKEGDSIPIMDVLLNYIFLIQKKKFRENPDKMNYFDYNRVLFSYDLYKLKKRILEKHELNLITATRAFTKNHSDFIWIPSTDKGDGNYISHILFREIKNE</sequence>